<evidence type="ECO:0000313" key="8">
    <source>
        <dbReference type="Proteomes" id="UP000250043"/>
    </source>
</evidence>
<dbReference type="Proteomes" id="UP000250043">
    <property type="component" value="Unassembled WGS sequence"/>
</dbReference>
<dbReference type="SUPFAM" id="SSF51316">
    <property type="entry name" value="Mss4-like"/>
    <property type="match status" value="1"/>
</dbReference>
<keyword evidence="4" id="KW-0456">Lyase</keyword>
<dbReference type="Gene3D" id="3.90.1590.10">
    <property type="entry name" value="glutathione-dependent formaldehyde- activating enzyme (gfa)"/>
    <property type="match status" value="1"/>
</dbReference>
<gene>
    <name evidence="7" type="ORF">OBBRIDRAFT_772125</name>
</gene>
<comment type="similarity">
    <text evidence="1">Belongs to the Gfa family.</text>
</comment>
<feature type="domain" description="CENP-V/GFA" evidence="6">
    <location>
        <begin position="93"/>
        <end position="226"/>
    </location>
</feature>
<organism evidence="7 8">
    <name type="scientific">Obba rivulosa</name>
    <dbReference type="NCBI Taxonomy" id="1052685"/>
    <lineage>
        <taxon>Eukaryota</taxon>
        <taxon>Fungi</taxon>
        <taxon>Dikarya</taxon>
        <taxon>Basidiomycota</taxon>
        <taxon>Agaricomycotina</taxon>
        <taxon>Agaricomycetes</taxon>
        <taxon>Polyporales</taxon>
        <taxon>Gelatoporiaceae</taxon>
        <taxon>Obba</taxon>
    </lineage>
</organism>
<name>A0A8E2DNI7_9APHY</name>
<dbReference type="EMBL" id="KV722359">
    <property type="protein sequence ID" value="OCH93099.1"/>
    <property type="molecule type" value="Genomic_DNA"/>
</dbReference>
<feature type="compositionally biased region" description="Basic and acidic residues" evidence="5">
    <location>
        <begin position="30"/>
        <end position="46"/>
    </location>
</feature>
<dbReference type="PANTHER" id="PTHR33337">
    <property type="entry name" value="GFA DOMAIN-CONTAINING PROTEIN"/>
    <property type="match status" value="1"/>
</dbReference>
<evidence type="ECO:0000259" key="6">
    <source>
        <dbReference type="PROSITE" id="PS51891"/>
    </source>
</evidence>
<proteinExistence type="inferred from homology"/>
<feature type="region of interest" description="Disordered" evidence="5">
    <location>
        <begin position="237"/>
        <end position="265"/>
    </location>
</feature>
<protein>
    <recommendedName>
        <fullName evidence="6">CENP-V/GFA domain-containing protein</fullName>
    </recommendedName>
</protein>
<reference evidence="7 8" key="1">
    <citation type="submission" date="2016-07" db="EMBL/GenBank/DDBJ databases">
        <title>Draft genome of the white-rot fungus Obba rivulosa 3A-2.</title>
        <authorList>
            <consortium name="DOE Joint Genome Institute"/>
            <person name="Miettinen O."/>
            <person name="Riley R."/>
            <person name="Acob R."/>
            <person name="Barry K."/>
            <person name="Cullen D."/>
            <person name="De Vries R."/>
            <person name="Hainaut M."/>
            <person name="Hatakka A."/>
            <person name="Henrissat B."/>
            <person name="Hilden K."/>
            <person name="Kuo R."/>
            <person name="Labutti K."/>
            <person name="Lipzen A."/>
            <person name="Makela M.R."/>
            <person name="Sandor L."/>
            <person name="Spatafora J.W."/>
            <person name="Grigoriev I.V."/>
            <person name="Hibbett D.S."/>
        </authorList>
    </citation>
    <scope>NUCLEOTIDE SEQUENCE [LARGE SCALE GENOMIC DNA]</scope>
    <source>
        <strain evidence="7 8">3A-2</strain>
    </source>
</reference>
<evidence type="ECO:0000256" key="2">
    <source>
        <dbReference type="ARBA" id="ARBA00022723"/>
    </source>
</evidence>
<dbReference type="GO" id="GO:0046872">
    <property type="term" value="F:metal ion binding"/>
    <property type="evidence" value="ECO:0007669"/>
    <property type="project" value="UniProtKB-KW"/>
</dbReference>
<evidence type="ECO:0000256" key="4">
    <source>
        <dbReference type="ARBA" id="ARBA00023239"/>
    </source>
</evidence>
<dbReference type="AlphaFoldDB" id="A0A8E2DNI7"/>
<keyword evidence="3" id="KW-0862">Zinc</keyword>
<feature type="region of interest" description="Disordered" evidence="5">
    <location>
        <begin position="1"/>
        <end position="76"/>
    </location>
</feature>
<dbReference type="InterPro" id="IPR006913">
    <property type="entry name" value="CENP-V/GFA"/>
</dbReference>
<evidence type="ECO:0000313" key="7">
    <source>
        <dbReference type="EMBL" id="OCH93099.1"/>
    </source>
</evidence>
<dbReference type="InterPro" id="IPR011057">
    <property type="entry name" value="Mss4-like_sf"/>
</dbReference>
<dbReference type="OrthoDB" id="9970124at2759"/>
<dbReference type="PROSITE" id="PS51891">
    <property type="entry name" value="CENP_V_GFA"/>
    <property type="match status" value="1"/>
</dbReference>
<dbReference type="GO" id="GO:0016846">
    <property type="term" value="F:carbon-sulfur lyase activity"/>
    <property type="evidence" value="ECO:0007669"/>
    <property type="project" value="InterPro"/>
</dbReference>
<accession>A0A8E2DNI7</accession>
<keyword evidence="8" id="KW-1185">Reference proteome</keyword>
<dbReference type="PANTHER" id="PTHR33337:SF40">
    <property type="entry name" value="CENP-V_GFA DOMAIN-CONTAINING PROTEIN-RELATED"/>
    <property type="match status" value="1"/>
</dbReference>
<evidence type="ECO:0000256" key="1">
    <source>
        <dbReference type="ARBA" id="ARBA00005495"/>
    </source>
</evidence>
<keyword evidence="2" id="KW-0479">Metal-binding</keyword>
<sequence>MHQHKESPRLPAPAESHVEPNAHPDAPVTHGEHSAVPHPPPEDHPANDPAAPDTGWRGEPPIPSQQGGSGEKDFMHKPPYWWKSEGDKFKPKYVSECWCKNVSFEFHGDPVDAKHCHCRQCQHLHGAPFQWAVIFPKTSVRLRRNKDDSLHFFSTEAIAGAHSVPCKVSCDVCRSPLFDEGRNTVLAYPSCFNFPGHKVPLDFQPTAHIFYSQRVMDVPDGVPKWSGHKGESELLQELTPEEGKMPKYKGQVDSTTTGQSDHETK</sequence>
<dbReference type="Pfam" id="PF04828">
    <property type="entry name" value="GFA"/>
    <property type="match status" value="1"/>
</dbReference>
<evidence type="ECO:0000256" key="5">
    <source>
        <dbReference type="SAM" id="MobiDB-lite"/>
    </source>
</evidence>
<evidence type="ECO:0000256" key="3">
    <source>
        <dbReference type="ARBA" id="ARBA00022833"/>
    </source>
</evidence>